<dbReference type="PROSITE" id="PS01236">
    <property type="entry name" value="PDXT_SNO_1"/>
    <property type="match status" value="1"/>
</dbReference>
<evidence type="ECO:0000256" key="9">
    <source>
        <dbReference type="ARBA" id="ARBA00064749"/>
    </source>
</evidence>
<feature type="binding site" evidence="10 12">
    <location>
        <begin position="46"/>
        <end position="48"/>
    </location>
    <ligand>
        <name>L-glutamine</name>
        <dbReference type="ChEBI" id="CHEBI:58359"/>
    </ligand>
</feature>
<dbReference type="PROSITE" id="PS51273">
    <property type="entry name" value="GATASE_TYPE_1"/>
    <property type="match status" value="1"/>
</dbReference>
<dbReference type="GO" id="GO:0006543">
    <property type="term" value="P:L-glutamine catabolic process"/>
    <property type="evidence" value="ECO:0007669"/>
    <property type="project" value="UniProtKB-UniRule"/>
</dbReference>
<evidence type="ECO:0000256" key="2">
    <source>
        <dbReference type="ARBA" id="ARBA00022801"/>
    </source>
</evidence>
<dbReference type="FunFam" id="3.40.50.880:FF:000010">
    <property type="entry name" value="uncharacterized protein LOC100176842 isoform X2"/>
    <property type="match status" value="1"/>
</dbReference>
<name>A0A0R2LHT8_9LACO</name>
<dbReference type="GO" id="GO:0016740">
    <property type="term" value="F:transferase activity"/>
    <property type="evidence" value="ECO:0007669"/>
    <property type="project" value="UniProtKB-KW"/>
</dbReference>
<keyword evidence="3 10" id="KW-0663">Pyridoxal phosphate</keyword>
<dbReference type="InterPro" id="IPR002161">
    <property type="entry name" value="PdxT/SNO"/>
</dbReference>
<keyword evidence="2 10" id="KW-0378">Hydrolase</keyword>
<dbReference type="GO" id="GO:0042823">
    <property type="term" value="P:pyridoxal phosphate biosynthetic process"/>
    <property type="evidence" value="ECO:0007669"/>
    <property type="project" value="UniProtKB-UniRule"/>
</dbReference>
<dbReference type="EC" id="3.5.1.2" evidence="10"/>
<evidence type="ECO:0000313" key="14">
    <source>
        <dbReference type="Proteomes" id="UP000051006"/>
    </source>
</evidence>
<gene>
    <name evidence="10" type="primary">pdxT</name>
    <name evidence="13" type="ORF">IV57_GL002520</name>
</gene>
<sequence length="185" mass="20101">MTIGILALQGAVAEHQNMLEQCQVESKLVRTRQDLEGLAGLIIPGGESTAIKKLLVREEMLLPLKEMVKAGFPVFGTCAGLVLLSQTDSLAGFDGQVVRNGFGRQQDSFEESLSVVGLDEPFLGIFIRAPYLESVGSEVKILAKTDDGRIVAASQKNVLVTAFHPELTADPRIHELFINEIVNKK</sequence>
<evidence type="ECO:0000313" key="13">
    <source>
        <dbReference type="EMBL" id="KRN99397.1"/>
    </source>
</evidence>
<reference evidence="13 14" key="1">
    <citation type="journal article" date="2015" name="Genome Announc.">
        <title>Expanding the biotechnology potential of lactobacilli through comparative genomics of 213 strains and associated genera.</title>
        <authorList>
            <person name="Sun Z."/>
            <person name="Harris H.M."/>
            <person name="McCann A."/>
            <person name="Guo C."/>
            <person name="Argimon S."/>
            <person name="Zhang W."/>
            <person name="Yang X."/>
            <person name="Jeffery I.B."/>
            <person name="Cooney J.C."/>
            <person name="Kagawa T.F."/>
            <person name="Liu W."/>
            <person name="Song Y."/>
            <person name="Salvetti E."/>
            <person name="Wrobel A."/>
            <person name="Rasinkangas P."/>
            <person name="Parkhill J."/>
            <person name="Rea M.C."/>
            <person name="O'Sullivan O."/>
            <person name="Ritari J."/>
            <person name="Douillard F.P."/>
            <person name="Paul Ross R."/>
            <person name="Yang R."/>
            <person name="Briner A.E."/>
            <person name="Felis G.E."/>
            <person name="de Vos W.M."/>
            <person name="Barrangou R."/>
            <person name="Klaenhammer T.R."/>
            <person name="Caufield P.W."/>
            <person name="Cui Y."/>
            <person name="Zhang H."/>
            <person name="O'Toole P.W."/>
        </authorList>
    </citation>
    <scope>NUCLEOTIDE SEQUENCE [LARGE SCALE GENOMIC DNA]</scope>
    <source>
        <strain evidence="13 14">DSM 24716</strain>
    </source>
</reference>
<dbReference type="EC" id="4.3.3.6" evidence="10"/>
<dbReference type="InterPro" id="IPR029062">
    <property type="entry name" value="Class_I_gatase-like"/>
</dbReference>
<dbReference type="PANTHER" id="PTHR31559">
    <property type="entry name" value="PYRIDOXAL 5'-PHOSPHATE SYNTHASE SUBUNIT SNO"/>
    <property type="match status" value="1"/>
</dbReference>
<comment type="catalytic activity">
    <reaction evidence="7 10">
        <text>L-glutamine + H2O = L-glutamate + NH4(+)</text>
        <dbReference type="Rhea" id="RHEA:15889"/>
        <dbReference type="ChEBI" id="CHEBI:15377"/>
        <dbReference type="ChEBI" id="CHEBI:28938"/>
        <dbReference type="ChEBI" id="CHEBI:29985"/>
        <dbReference type="ChEBI" id="CHEBI:58359"/>
        <dbReference type="EC" id="3.5.1.2"/>
    </reaction>
</comment>
<comment type="subunit">
    <text evidence="9 10">In the presence of PdxS, forms a dodecamer of heterodimers. Only shows activity in the heterodimer.</text>
</comment>
<dbReference type="SUPFAM" id="SSF52317">
    <property type="entry name" value="Class I glutamine amidotransferase-like"/>
    <property type="match status" value="1"/>
</dbReference>
<comment type="pathway">
    <text evidence="10">Cofactor biosynthesis; pyridoxal 5'-phosphate biosynthesis.</text>
</comment>
<dbReference type="GO" id="GO:0005829">
    <property type="term" value="C:cytosol"/>
    <property type="evidence" value="ECO:0007669"/>
    <property type="project" value="TreeGrafter"/>
</dbReference>
<dbReference type="HAMAP" id="MF_01615">
    <property type="entry name" value="PdxT"/>
    <property type="match status" value="1"/>
</dbReference>
<feature type="binding site" evidence="10 12">
    <location>
        <begin position="127"/>
        <end position="128"/>
    </location>
    <ligand>
        <name>L-glutamine</name>
        <dbReference type="ChEBI" id="CHEBI:58359"/>
    </ligand>
</feature>
<dbReference type="GO" id="GO:0008614">
    <property type="term" value="P:pyridoxine metabolic process"/>
    <property type="evidence" value="ECO:0007669"/>
    <property type="project" value="TreeGrafter"/>
</dbReference>
<organism evidence="13 14">
    <name type="scientific">Companilactobacillus kimchiensis</name>
    <dbReference type="NCBI Taxonomy" id="993692"/>
    <lineage>
        <taxon>Bacteria</taxon>
        <taxon>Bacillati</taxon>
        <taxon>Bacillota</taxon>
        <taxon>Bacilli</taxon>
        <taxon>Lactobacillales</taxon>
        <taxon>Lactobacillaceae</taxon>
        <taxon>Companilactobacillus</taxon>
    </lineage>
</organism>
<comment type="catalytic activity">
    <reaction evidence="6 10">
        <text>aldehydo-D-ribose 5-phosphate + D-glyceraldehyde 3-phosphate + L-glutamine = pyridoxal 5'-phosphate + L-glutamate + phosphate + 3 H2O + H(+)</text>
        <dbReference type="Rhea" id="RHEA:31507"/>
        <dbReference type="ChEBI" id="CHEBI:15377"/>
        <dbReference type="ChEBI" id="CHEBI:15378"/>
        <dbReference type="ChEBI" id="CHEBI:29985"/>
        <dbReference type="ChEBI" id="CHEBI:43474"/>
        <dbReference type="ChEBI" id="CHEBI:58273"/>
        <dbReference type="ChEBI" id="CHEBI:58359"/>
        <dbReference type="ChEBI" id="CHEBI:59776"/>
        <dbReference type="ChEBI" id="CHEBI:597326"/>
        <dbReference type="EC" id="4.3.3.6"/>
    </reaction>
</comment>
<accession>A0A0R2LHT8</accession>
<dbReference type="EMBL" id="JQCF01000009">
    <property type="protein sequence ID" value="KRN99397.1"/>
    <property type="molecule type" value="Genomic_DNA"/>
</dbReference>
<comment type="function">
    <text evidence="8 10">Catalyzes the hydrolysis of glutamine to glutamate and ammonia as part of the biosynthesis of pyridoxal 5'-phosphate. The resulting ammonia molecule is channeled to the active site of PdxS.</text>
</comment>
<evidence type="ECO:0000256" key="4">
    <source>
        <dbReference type="ARBA" id="ARBA00022962"/>
    </source>
</evidence>
<dbReference type="NCBIfam" id="TIGR03800">
    <property type="entry name" value="PLP_synth_Pdx2"/>
    <property type="match status" value="1"/>
</dbReference>
<evidence type="ECO:0000256" key="12">
    <source>
        <dbReference type="PIRSR" id="PIRSR005639-2"/>
    </source>
</evidence>
<protein>
    <recommendedName>
        <fullName evidence="10">Pyridoxal 5'-phosphate synthase subunit PdxT</fullName>
        <ecNumber evidence="10">4.3.3.6</ecNumber>
    </recommendedName>
    <alternativeName>
        <fullName evidence="10">Pdx2</fullName>
    </alternativeName>
    <alternativeName>
        <fullName evidence="10">Pyridoxal 5'-phosphate synthase glutaminase subunit</fullName>
        <ecNumber evidence="10">3.5.1.2</ecNumber>
    </alternativeName>
</protein>
<evidence type="ECO:0000256" key="10">
    <source>
        <dbReference type="HAMAP-Rule" id="MF_01615"/>
    </source>
</evidence>
<dbReference type="PROSITE" id="PS51130">
    <property type="entry name" value="PDXT_SNO_2"/>
    <property type="match status" value="1"/>
</dbReference>
<feature type="active site" description="Charge relay system" evidence="10 11">
    <location>
        <position position="166"/>
    </location>
</feature>
<dbReference type="PIRSF" id="PIRSF005639">
    <property type="entry name" value="Glut_amidoT_SNO"/>
    <property type="match status" value="1"/>
</dbReference>
<dbReference type="AlphaFoldDB" id="A0A0R2LHT8"/>
<dbReference type="PANTHER" id="PTHR31559:SF0">
    <property type="entry name" value="PYRIDOXAL 5'-PHOSPHATE SYNTHASE SUBUNIT SNO1-RELATED"/>
    <property type="match status" value="1"/>
</dbReference>
<keyword evidence="4 10" id="KW-0315">Glutamine amidotransferase</keyword>
<comment type="similarity">
    <text evidence="1 10">Belongs to the glutaminase PdxT/SNO family.</text>
</comment>
<feature type="active site" description="Nucleophile" evidence="10 11">
    <location>
        <position position="78"/>
    </location>
</feature>
<comment type="caution">
    <text evidence="13">The sequence shown here is derived from an EMBL/GenBank/DDBJ whole genome shotgun (WGS) entry which is preliminary data.</text>
</comment>
<dbReference type="InterPro" id="IPR021196">
    <property type="entry name" value="PdxT/SNO_CS"/>
</dbReference>
<dbReference type="PATRIC" id="fig|993692.3.peg.2569"/>
<dbReference type="STRING" id="993692.IV57_GL002520"/>
<evidence type="ECO:0000256" key="3">
    <source>
        <dbReference type="ARBA" id="ARBA00022898"/>
    </source>
</evidence>
<dbReference type="UniPathway" id="UPA00245"/>
<dbReference type="Pfam" id="PF01174">
    <property type="entry name" value="SNO"/>
    <property type="match status" value="1"/>
</dbReference>
<dbReference type="GO" id="GO:1903600">
    <property type="term" value="C:glutaminase complex"/>
    <property type="evidence" value="ECO:0007669"/>
    <property type="project" value="TreeGrafter"/>
</dbReference>
<evidence type="ECO:0000256" key="5">
    <source>
        <dbReference type="ARBA" id="ARBA00023239"/>
    </source>
</evidence>
<evidence type="ECO:0000256" key="6">
    <source>
        <dbReference type="ARBA" id="ARBA00047992"/>
    </source>
</evidence>
<evidence type="ECO:0000256" key="7">
    <source>
        <dbReference type="ARBA" id="ARBA00049534"/>
    </source>
</evidence>
<dbReference type="Gene3D" id="3.40.50.880">
    <property type="match status" value="1"/>
</dbReference>
<dbReference type="OrthoDB" id="9810320at2"/>
<keyword evidence="14" id="KW-1185">Reference proteome</keyword>
<dbReference type="Proteomes" id="UP000051006">
    <property type="component" value="Unassembled WGS sequence"/>
</dbReference>
<dbReference type="GO" id="GO:0036381">
    <property type="term" value="F:pyridoxal 5'-phosphate synthase (glutamine hydrolysing) activity"/>
    <property type="evidence" value="ECO:0007669"/>
    <property type="project" value="UniProtKB-UniRule"/>
</dbReference>
<evidence type="ECO:0000256" key="11">
    <source>
        <dbReference type="PIRSR" id="PIRSR005639-1"/>
    </source>
</evidence>
<dbReference type="CDD" id="cd01749">
    <property type="entry name" value="GATase1_PB"/>
    <property type="match status" value="1"/>
</dbReference>
<keyword evidence="13" id="KW-0808">Transferase</keyword>
<dbReference type="RefSeq" id="WP_057880629.1">
    <property type="nucleotide sequence ID" value="NZ_JQCF01000009.1"/>
</dbReference>
<evidence type="ECO:0000256" key="1">
    <source>
        <dbReference type="ARBA" id="ARBA00008345"/>
    </source>
</evidence>
<evidence type="ECO:0000256" key="8">
    <source>
        <dbReference type="ARBA" id="ARBA00054599"/>
    </source>
</evidence>
<keyword evidence="5 10" id="KW-0456">Lyase</keyword>
<proteinExistence type="inferred from homology"/>
<dbReference type="GO" id="GO:0004359">
    <property type="term" value="F:glutaminase activity"/>
    <property type="evidence" value="ECO:0007669"/>
    <property type="project" value="UniProtKB-UniRule"/>
</dbReference>
<feature type="binding site" evidence="10 12">
    <location>
        <position position="99"/>
    </location>
    <ligand>
        <name>L-glutamine</name>
        <dbReference type="ChEBI" id="CHEBI:58359"/>
    </ligand>
</feature>
<feature type="active site" description="Charge relay system" evidence="10 11">
    <location>
        <position position="164"/>
    </location>
</feature>